<dbReference type="RefSeq" id="WP_154739887.1">
    <property type="nucleotide sequence ID" value="NZ_WMBQ01000002.1"/>
</dbReference>
<dbReference type="InterPro" id="IPR018551">
    <property type="entry name" value="DUF2007"/>
</dbReference>
<name>A0A6I3KRI0_9HYPH</name>
<dbReference type="InterPro" id="IPR011322">
    <property type="entry name" value="N-reg_PII-like_a/b"/>
</dbReference>
<dbReference type="AlphaFoldDB" id="A0A6I3KRI0"/>
<feature type="domain" description="DUF2007" evidence="1">
    <location>
        <begin position="1"/>
        <end position="65"/>
    </location>
</feature>
<dbReference type="Gene3D" id="3.30.70.790">
    <property type="entry name" value="UreE, C-terminal domain"/>
    <property type="match status" value="1"/>
</dbReference>
<dbReference type="Pfam" id="PF09413">
    <property type="entry name" value="DUF2007"/>
    <property type="match status" value="1"/>
</dbReference>
<gene>
    <name evidence="2" type="ORF">GIW81_13410</name>
</gene>
<protein>
    <submittedName>
        <fullName evidence="2">DUF2007 domain-containing protein</fullName>
    </submittedName>
</protein>
<reference evidence="2 3" key="1">
    <citation type="submission" date="2019-11" db="EMBL/GenBank/DDBJ databases">
        <title>Identification of a novel strain.</title>
        <authorList>
            <person name="Xu Q."/>
            <person name="Wang G."/>
        </authorList>
    </citation>
    <scope>NUCLEOTIDE SEQUENCE [LARGE SCALE GENOMIC DNA]</scope>
    <source>
        <strain evidence="3">xq</strain>
    </source>
</reference>
<dbReference type="Proteomes" id="UP000440694">
    <property type="component" value="Unassembled WGS sequence"/>
</dbReference>
<evidence type="ECO:0000313" key="3">
    <source>
        <dbReference type="Proteomes" id="UP000440694"/>
    </source>
</evidence>
<evidence type="ECO:0000259" key="1">
    <source>
        <dbReference type="Pfam" id="PF09413"/>
    </source>
</evidence>
<keyword evidence="3" id="KW-1185">Reference proteome</keyword>
<evidence type="ECO:0000313" key="2">
    <source>
        <dbReference type="EMBL" id="MTD95331.1"/>
    </source>
</evidence>
<comment type="caution">
    <text evidence="2">The sequence shown here is derived from an EMBL/GenBank/DDBJ whole genome shotgun (WGS) entry which is preliminary data.</text>
</comment>
<accession>A0A6I3KRI0</accession>
<organism evidence="2 3">
    <name type="scientific">Hyphomicrobium album</name>
    <dbReference type="NCBI Taxonomy" id="2665159"/>
    <lineage>
        <taxon>Bacteria</taxon>
        <taxon>Pseudomonadati</taxon>
        <taxon>Pseudomonadota</taxon>
        <taxon>Alphaproteobacteria</taxon>
        <taxon>Hyphomicrobiales</taxon>
        <taxon>Hyphomicrobiaceae</taxon>
        <taxon>Hyphomicrobium</taxon>
    </lineage>
</organism>
<dbReference type="EMBL" id="WMBQ01000002">
    <property type="protein sequence ID" value="MTD95331.1"/>
    <property type="molecule type" value="Genomic_DNA"/>
</dbReference>
<dbReference type="SUPFAM" id="SSF54913">
    <property type="entry name" value="GlnB-like"/>
    <property type="match status" value="1"/>
</dbReference>
<proteinExistence type="predicted"/>
<sequence length="74" mass="8082">MRDLVTTNDPVLLSYLKVLLEDAGIETAVFDGNMSAVQGTLGAVAQRLAVPEDRWEAARRLLIEADLGQWMVAP</sequence>